<organism evidence="2 3">
    <name type="scientific">Aphanothece hegewaldii CCALA 016</name>
    <dbReference type="NCBI Taxonomy" id="2107694"/>
    <lineage>
        <taxon>Bacteria</taxon>
        <taxon>Bacillati</taxon>
        <taxon>Cyanobacteriota</taxon>
        <taxon>Cyanophyceae</taxon>
        <taxon>Oscillatoriophycideae</taxon>
        <taxon>Chroococcales</taxon>
        <taxon>Aphanothecaceae</taxon>
        <taxon>Aphanothece</taxon>
    </lineage>
</organism>
<evidence type="ECO:0000313" key="2">
    <source>
        <dbReference type="EMBL" id="PSF39449.1"/>
    </source>
</evidence>
<evidence type="ECO:0000256" key="1">
    <source>
        <dbReference type="SAM" id="Phobius"/>
    </source>
</evidence>
<dbReference type="OrthoDB" id="486490at2"/>
<evidence type="ECO:0008006" key="4">
    <source>
        <dbReference type="Google" id="ProtNLM"/>
    </source>
</evidence>
<feature type="transmembrane region" description="Helical" evidence="1">
    <location>
        <begin position="16"/>
        <end position="36"/>
    </location>
</feature>
<dbReference type="Proteomes" id="UP000239001">
    <property type="component" value="Unassembled WGS sequence"/>
</dbReference>
<keyword evidence="1" id="KW-0472">Membrane</keyword>
<comment type="caution">
    <text evidence="2">The sequence shown here is derived from an EMBL/GenBank/DDBJ whole genome shotgun (WGS) entry which is preliminary data.</text>
</comment>
<reference evidence="2 3" key="2">
    <citation type="submission" date="2018-03" db="EMBL/GenBank/DDBJ databases">
        <authorList>
            <person name="Keele B.F."/>
        </authorList>
    </citation>
    <scope>NUCLEOTIDE SEQUENCE [LARGE SCALE GENOMIC DNA]</scope>
    <source>
        <strain evidence="2 3">CCALA 016</strain>
    </source>
</reference>
<accession>A0A2T1M3N4</accession>
<gene>
    <name evidence="2" type="ORF">C7H19_01280</name>
</gene>
<dbReference type="EMBL" id="PXOH01000001">
    <property type="protein sequence ID" value="PSF39449.1"/>
    <property type="molecule type" value="Genomic_DNA"/>
</dbReference>
<keyword evidence="1" id="KW-1133">Transmembrane helix</keyword>
<name>A0A2T1M3N4_9CHRO</name>
<proteinExistence type="predicted"/>
<evidence type="ECO:0000313" key="3">
    <source>
        <dbReference type="Proteomes" id="UP000239001"/>
    </source>
</evidence>
<keyword evidence="1" id="KW-0812">Transmembrane</keyword>
<dbReference type="AlphaFoldDB" id="A0A2T1M3N4"/>
<keyword evidence="3" id="KW-1185">Reference proteome</keyword>
<reference evidence="2 3" key="1">
    <citation type="submission" date="2018-03" db="EMBL/GenBank/DDBJ databases">
        <title>The ancient ancestry and fast evolution of plastids.</title>
        <authorList>
            <person name="Moore K.R."/>
            <person name="Magnabosco C."/>
            <person name="Momper L."/>
            <person name="Gold D.A."/>
            <person name="Bosak T."/>
            <person name="Fournier G.P."/>
        </authorList>
    </citation>
    <scope>NUCLEOTIDE SEQUENCE [LARGE SCALE GENOMIC DNA]</scope>
    <source>
        <strain evidence="2 3">CCALA 016</strain>
    </source>
</reference>
<dbReference type="RefSeq" id="WP_106455071.1">
    <property type="nucleotide sequence ID" value="NZ_PXOH01000001.1"/>
</dbReference>
<feature type="transmembrane region" description="Helical" evidence="1">
    <location>
        <begin position="42"/>
        <end position="63"/>
    </location>
</feature>
<protein>
    <recommendedName>
        <fullName evidence="4">Hydrogenase maturation nickel metallochaperone HypA</fullName>
    </recommendedName>
</protein>
<sequence length="132" mass="14763">MNNNFSRIYSINDSGIGCLATLVLVGLLLGAVGLGWLVNGFLILLALLFIVPLVAWFVLQWWIKQKLVIDQCPVCSYEFTGFNDTECRCPNCGEPLKIEKGHFYRITLPGTIDINAIEVPVQVIEESDEEMN</sequence>